<dbReference type="SUPFAM" id="SSF46774">
    <property type="entry name" value="ARID-like"/>
    <property type="match status" value="1"/>
</dbReference>
<dbReference type="InterPro" id="IPR018247">
    <property type="entry name" value="EF_Hand_1_Ca_BS"/>
</dbReference>
<name>A0AAD7ZLP8_DIPPU</name>
<evidence type="ECO:0000256" key="9">
    <source>
        <dbReference type="SAM" id="MobiDB-lite"/>
    </source>
</evidence>
<evidence type="ECO:0000259" key="11">
    <source>
        <dbReference type="PROSITE" id="PS51044"/>
    </source>
</evidence>
<dbReference type="InterPro" id="IPR013083">
    <property type="entry name" value="Znf_RING/FYVE/PHD"/>
</dbReference>
<dbReference type="SMART" id="SM01014">
    <property type="entry name" value="ARID"/>
    <property type="match status" value="1"/>
</dbReference>
<dbReference type="Pfam" id="PF02891">
    <property type="entry name" value="zf-MIZ"/>
    <property type="match status" value="1"/>
</dbReference>
<dbReference type="InterPro" id="IPR023321">
    <property type="entry name" value="PINIT"/>
</dbReference>
<keyword evidence="6" id="KW-0833">Ubl conjugation pathway</keyword>
<dbReference type="Proteomes" id="UP001233999">
    <property type="component" value="Unassembled WGS sequence"/>
</dbReference>
<evidence type="ECO:0000259" key="10">
    <source>
        <dbReference type="PROSITE" id="PS51011"/>
    </source>
</evidence>
<evidence type="ECO:0000256" key="3">
    <source>
        <dbReference type="ARBA" id="ARBA00022679"/>
    </source>
</evidence>
<dbReference type="PANTHER" id="PTHR10782">
    <property type="entry name" value="ZINC FINGER MIZ DOMAIN-CONTAINING PROTEIN"/>
    <property type="match status" value="1"/>
</dbReference>
<dbReference type="GO" id="GO:0016791">
    <property type="term" value="F:phosphatase activity"/>
    <property type="evidence" value="ECO:0007669"/>
    <property type="project" value="UniProtKB-ARBA"/>
</dbReference>
<dbReference type="Pfam" id="PF00328">
    <property type="entry name" value="His_Phos_2"/>
    <property type="match status" value="1"/>
</dbReference>
<comment type="pathway">
    <text evidence="1">Protein modification; protein sumoylation.</text>
</comment>
<keyword evidence="7" id="KW-0862">Zinc</keyword>
<keyword evidence="4" id="KW-0479">Metal-binding</keyword>
<dbReference type="Gene3D" id="3.30.40.10">
    <property type="entry name" value="Zinc/RING finger domain, C3HC4 (zinc finger)"/>
    <property type="match status" value="1"/>
</dbReference>
<feature type="domain" description="SP-RING-type" evidence="11">
    <location>
        <begin position="350"/>
        <end position="431"/>
    </location>
</feature>
<dbReference type="InterPro" id="IPR001606">
    <property type="entry name" value="ARID_dom"/>
</dbReference>
<dbReference type="CDD" id="cd16100">
    <property type="entry name" value="ARID"/>
    <property type="match status" value="1"/>
</dbReference>
<reference evidence="13" key="2">
    <citation type="submission" date="2023-05" db="EMBL/GenBank/DDBJ databases">
        <authorList>
            <person name="Fouks B."/>
        </authorList>
    </citation>
    <scope>NUCLEOTIDE SEQUENCE</scope>
    <source>
        <strain evidence="13">Stay&amp;Tobe</strain>
        <tissue evidence="13">Testes</tissue>
    </source>
</reference>
<organism evidence="13 14">
    <name type="scientific">Diploptera punctata</name>
    <name type="common">Pacific beetle cockroach</name>
    <dbReference type="NCBI Taxonomy" id="6984"/>
    <lineage>
        <taxon>Eukaryota</taxon>
        <taxon>Metazoa</taxon>
        <taxon>Ecdysozoa</taxon>
        <taxon>Arthropoda</taxon>
        <taxon>Hexapoda</taxon>
        <taxon>Insecta</taxon>
        <taxon>Pterygota</taxon>
        <taxon>Neoptera</taxon>
        <taxon>Polyneoptera</taxon>
        <taxon>Dictyoptera</taxon>
        <taxon>Blattodea</taxon>
        <taxon>Blaberoidea</taxon>
        <taxon>Blaberidae</taxon>
        <taxon>Diplopterinae</taxon>
        <taxon>Diploptera</taxon>
    </lineage>
</organism>
<dbReference type="InterPro" id="IPR000560">
    <property type="entry name" value="His_Pase_clade-2"/>
</dbReference>
<dbReference type="GO" id="GO:0000785">
    <property type="term" value="C:chromatin"/>
    <property type="evidence" value="ECO:0007669"/>
    <property type="project" value="TreeGrafter"/>
</dbReference>
<dbReference type="PROSITE" id="PS51466">
    <property type="entry name" value="PINIT"/>
    <property type="match status" value="1"/>
</dbReference>
<dbReference type="PROSITE" id="PS00018">
    <property type="entry name" value="EF_HAND_1"/>
    <property type="match status" value="1"/>
</dbReference>
<evidence type="ECO:0000313" key="13">
    <source>
        <dbReference type="EMBL" id="KAJ9582188.1"/>
    </source>
</evidence>
<comment type="similarity">
    <text evidence="2">Belongs to the PIAS family.</text>
</comment>
<dbReference type="GO" id="GO:0016925">
    <property type="term" value="P:protein sumoylation"/>
    <property type="evidence" value="ECO:0007669"/>
    <property type="project" value="TreeGrafter"/>
</dbReference>
<dbReference type="AlphaFoldDB" id="A0AAD7ZLP8"/>
<evidence type="ECO:0000256" key="6">
    <source>
        <dbReference type="ARBA" id="ARBA00022786"/>
    </source>
</evidence>
<evidence type="ECO:0000259" key="12">
    <source>
        <dbReference type="PROSITE" id="PS51466"/>
    </source>
</evidence>
<dbReference type="InterPro" id="IPR029033">
    <property type="entry name" value="His_PPase_superfam"/>
</dbReference>
<dbReference type="EMBL" id="JASPKZ010007819">
    <property type="protein sequence ID" value="KAJ9582188.1"/>
    <property type="molecule type" value="Genomic_DNA"/>
</dbReference>
<dbReference type="GO" id="GO:0061665">
    <property type="term" value="F:SUMO ligase activity"/>
    <property type="evidence" value="ECO:0007669"/>
    <property type="project" value="TreeGrafter"/>
</dbReference>
<dbReference type="GO" id="GO:0006357">
    <property type="term" value="P:regulation of transcription by RNA polymerase II"/>
    <property type="evidence" value="ECO:0007669"/>
    <property type="project" value="TreeGrafter"/>
</dbReference>
<comment type="caution">
    <text evidence="13">The sequence shown here is derived from an EMBL/GenBank/DDBJ whole genome shotgun (WGS) entry which is preliminary data.</text>
</comment>
<dbReference type="SUPFAM" id="SSF53254">
    <property type="entry name" value="Phosphoglycerate mutase-like"/>
    <property type="match status" value="1"/>
</dbReference>
<proteinExistence type="inferred from homology"/>
<keyword evidence="3" id="KW-0808">Transferase</keyword>
<evidence type="ECO:0000313" key="14">
    <source>
        <dbReference type="Proteomes" id="UP001233999"/>
    </source>
</evidence>
<gene>
    <name evidence="13" type="ORF">L9F63_003475</name>
</gene>
<dbReference type="GO" id="GO:0003677">
    <property type="term" value="F:DNA binding"/>
    <property type="evidence" value="ECO:0007669"/>
    <property type="project" value="InterPro"/>
</dbReference>
<reference evidence="13" key="1">
    <citation type="journal article" date="2023" name="IScience">
        <title>Live-bearing cockroach genome reveals convergent evolutionary mechanisms linked to viviparity in insects and beyond.</title>
        <authorList>
            <person name="Fouks B."/>
            <person name="Harrison M.C."/>
            <person name="Mikhailova A.A."/>
            <person name="Marchal E."/>
            <person name="English S."/>
            <person name="Carruthers M."/>
            <person name="Jennings E.C."/>
            <person name="Chiamaka E.L."/>
            <person name="Frigard R.A."/>
            <person name="Pippel M."/>
            <person name="Attardo G.M."/>
            <person name="Benoit J.B."/>
            <person name="Bornberg-Bauer E."/>
            <person name="Tobe S.S."/>
        </authorList>
    </citation>
    <scope>NUCLEOTIDE SEQUENCE</scope>
    <source>
        <strain evidence="13">Stay&amp;Tobe</strain>
    </source>
</reference>
<dbReference type="FunFam" id="2.60.120.780:FF:000001">
    <property type="entry name" value="E3 SUMO-protein ligase PIAS2 isoform X1"/>
    <property type="match status" value="1"/>
</dbReference>
<dbReference type="GO" id="GO:0008270">
    <property type="term" value="F:zinc ion binding"/>
    <property type="evidence" value="ECO:0007669"/>
    <property type="project" value="UniProtKB-KW"/>
</dbReference>
<evidence type="ECO:0000256" key="5">
    <source>
        <dbReference type="ARBA" id="ARBA00022771"/>
    </source>
</evidence>
<dbReference type="SMART" id="SM00501">
    <property type="entry name" value="BRIGHT"/>
    <property type="match status" value="1"/>
</dbReference>
<feature type="compositionally biased region" description="Basic and acidic residues" evidence="9">
    <location>
        <begin position="90"/>
        <end position="109"/>
    </location>
</feature>
<keyword evidence="14" id="KW-1185">Reference proteome</keyword>
<feature type="domain" description="PINIT" evidence="12">
    <location>
        <begin position="159"/>
        <end position="318"/>
    </location>
</feature>
<dbReference type="InterPro" id="IPR004181">
    <property type="entry name" value="Znf_MIZ"/>
</dbReference>
<accession>A0AAD7ZLP8</accession>
<dbReference type="CDD" id="cd07061">
    <property type="entry name" value="HP_HAP_like"/>
    <property type="match status" value="1"/>
</dbReference>
<dbReference type="Pfam" id="PF14324">
    <property type="entry name" value="PINIT"/>
    <property type="match status" value="1"/>
</dbReference>
<feature type="non-terminal residue" evidence="13">
    <location>
        <position position="823"/>
    </location>
</feature>
<dbReference type="Gene3D" id="1.10.150.60">
    <property type="entry name" value="ARID DNA-binding domain"/>
    <property type="match status" value="1"/>
</dbReference>
<keyword evidence="5 8" id="KW-0863">Zinc-finger</keyword>
<dbReference type="GO" id="GO:0003712">
    <property type="term" value="F:transcription coregulator activity"/>
    <property type="evidence" value="ECO:0007669"/>
    <property type="project" value="TreeGrafter"/>
</dbReference>
<dbReference type="PANTHER" id="PTHR10782:SF94">
    <property type="entry name" value="SUPPRESSOR OF VARIEGATION 2-10, ISOFORM I"/>
    <property type="match status" value="1"/>
</dbReference>
<evidence type="ECO:0000256" key="7">
    <source>
        <dbReference type="ARBA" id="ARBA00022833"/>
    </source>
</evidence>
<protein>
    <submittedName>
        <fullName evidence="13">Uncharacterized protein</fullName>
    </submittedName>
</protein>
<dbReference type="Pfam" id="PF01388">
    <property type="entry name" value="ARID"/>
    <property type="match status" value="1"/>
</dbReference>
<dbReference type="PROSITE" id="PS51044">
    <property type="entry name" value="ZF_SP_RING"/>
    <property type="match status" value="1"/>
</dbReference>
<dbReference type="Gene3D" id="3.40.50.1240">
    <property type="entry name" value="Phosphoglycerate mutase-like"/>
    <property type="match status" value="1"/>
</dbReference>
<feature type="domain" description="ARID" evidence="10">
    <location>
        <begin position="2"/>
        <end position="93"/>
    </location>
</feature>
<evidence type="ECO:0000256" key="2">
    <source>
        <dbReference type="ARBA" id="ARBA00005383"/>
    </source>
</evidence>
<evidence type="ECO:0000256" key="1">
    <source>
        <dbReference type="ARBA" id="ARBA00004718"/>
    </source>
</evidence>
<dbReference type="InterPro" id="IPR036431">
    <property type="entry name" value="ARID_dom_sf"/>
</dbReference>
<dbReference type="PROSITE" id="PS51011">
    <property type="entry name" value="ARID"/>
    <property type="match status" value="1"/>
</dbReference>
<dbReference type="InterPro" id="IPR038654">
    <property type="entry name" value="PINIT_sf"/>
</dbReference>
<evidence type="ECO:0000256" key="8">
    <source>
        <dbReference type="PROSITE-ProRule" id="PRU00452"/>
    </source>
</evidence>
<feature type="compositionally biased region" description="Polar residues" evidence="9">
    <location>
        <begin position="111"/>
        <end position="124"/>
    </location>
</feature>
<evidence type="ECO:0000256" key="4">
    <source>
        <dbReference type="ARBA" id="ARBA00022723"/>
    </source>
</evidence>
<dbReference type="Gene3D" id="2.60.120.780">
    <property type="entry name" value="PINIT domain"/>
    <property type="match status" value="1"/>
</dbReference>
<sequence>MDIKKLDWLRDFHKFMHQQGRPFNVCTTVSKKPVDIYELYMQVKKRGGFSKITKVKIWREIARSLGITPTKGTVPGIKKIYNDNIRPFEEYSGHRGRSDKNQAPSRDKNTVAGSSRSPDISPCVNDSSCNTDDELCLSSGTASYYSSQQSSNQRLLLSETSKKNFPVFEDVKFKKLPFYEVVDELLTPNRLVPMDRRKFQENVFMFLLTSRQVTSLKRTQNTNMESSYQVQMRFALLNLFCEQNDFFPPGLCVEVNEETCAMPVTDSKPREKPKFPSQPLNITSLIKCKPDVANHVVVMWNTKSGLDYVVAIYLVRRLTNSEILDKLKSLSVRPEEFIRSQIKQKFSERSDCGIATTRYSLSLICPVGKARMNIPCCSRECSHVQCFDGYFYLKMNEKKPMWTCPICDKLALFEDLIIDGYIQNVLSSQKLPKDVNEIQLEPDGSWSPLIIDKKFSSRPDVKPKAQNITSDTLSMNQTAGEQFFSRIILKQEPEYGAGFERFVNMIVFLLYLIMIVPLIKGQTVDYCYANMSSPYVYFSVDTPYEEVHGTDTSEVVVSGCEPVQFWLLSRHGTRYCDEDVIDVMWTLPDLRDQIVKNHDEDQSGRLCAQDLDNLRLWTPQTVTSLAEELAPQGYIDLYNMAKRFQSRFPSLLNQSYSADKFKVQFTTKQRTALSAFAFLDGLFGTTSRVNYPQPIKEDMLIRPYKNCKKWQKDVDENSDTLDESKKFEDGAYMKTVKTSVSQRLGFVDDDLKQDDIDAMYNACRYEKSWHLSEVSPWCSVFSESELQILEYRDDLIYYYNTGYGIEMNQQVGCPPIKDLIDRF</sequence>
<feature type="region of interest" description="Disordered" evidence="9">
    <location>
        <begin position="90"/>
        <end position="124"/>
    </location>
</feature>